<protein>
    <submittedName>
        <fullName evidence="2">Uncharacterized protein</fullName>
    </submittedName>
</protein>
<feature type="region of interest" description="Disordered" evidence="1">
    <location>
        <begin position="30"/>
        <end position="75"/>
    </location>
</feature>
<dbReference type="HOGENOM" id="CLU_2664067_0_0_4"/>
<dbReference type="AlphaFoldDB" id="A0A0E1W041"/>
<reference evidence="2" key="1">
    <citation type="submission" date="2009-05" db="EMBL/GenBank/DDBJ databases">
        <authorList>
            <person name="Harkins D.M."/>
            <person name="DeShazer D."/>
            <person name="Woods D.E."/>
            <person name="Brinkac L.M."/>
            <person name="Brown K.A."/>
            <person name="Hung G.C."/>
            <person name="Tuanyok A."/>
            <person name="Zhang B."/>
            <person name="Nierman W.C."/>
        </authorList>
    </citation>
    <scope>NUCLEOTIDE SEQUENCE [LARGE SCALE GENOMIC DNA]</scope>
    <source>
        <strain evidence="2">1710a</strain>
    </source>
</reference>
<name>A0A0E1W041_BURPE</name>
<proteinExistence type="predicted"/>
<feature type="compositionally biased region" description="Polar residues" evidence="1">
    <location>
        <begin position="62"/>
        <end position="75"/>
    </location>
</feature>
<dbReference type="EMBL" id="CM000833">
    <property type="protein sequence ID" value="EET05804.1"/>
    <property type="molecule type" value="Genomic_DNA"/>
</dbReference>
<sequence>MTRRAVRLARAARLPRSRAGRRWRAWALSQARTGTRASASADDRRPRATSRLGHARMPGGTLATNTGGRFACPST</sequence>
<gene>
    <name evidence="2" type="ORF">BURPS1710A_A1115</name>
</gene>
<dbReference type="Proteomes" id="UP000001812">
    <property type="component" value="Chromosome II"/>
</dbReference>
<organism evidence="2">
    <name type="scientific">Burkholderia pseudomallei 1710a</name>
    <dbReference type="NCBI Taxonomy" id="320371"/>
    <lineage>
        <taxon>Bacteria</taxon>
        <taxon>Pseudomonadati</taxon>
        <taxon>Pseudomonadota</taxon>
        <taxon>Betaproteobacteria</taxon>
        <taxon>Burkholderiales</taxon>
        <taxon>Burkholderiaceae</taxon>
        <taxon>Burkholderia</taxon>
        <taxon>pseudomallei group</taxon>
    </lineage>
</organism>
<evidence type="ECO:0000256" key="1">
    <source>
        <dbReference type="SAM" id="MobiDB-lite"/>
    </source>
</evidence>
<evidence type="ECO:0000313" key="2">
    <source>
        <dbReference type="EMBL" id="EET05804.1"/>
    </source>
</evidence>
<accession>A0A0E1W041</accession>